<evidence type="ECO:0000313" key="2">
    <source>
        <dbReference type="EMBL" id="UQF78488.1"/>
    </source>
</evidence>
<feature type="transmembrane region" description="Helical" evidence="1">
    <location>
        <begin position="67"/>
        <end position="85"/>
    </location>
</feature>
<keyword evidence="1" id="KW-0472">Membrane</keyword>
<sequence>MRDATFKPTVLYLIALIICGSNGIVASLINLPSYQIVFFRMLLGTLFLLAVKLVQKEAFTIQNYPKDFQALIGSGIALGLQWTFLLRRITW</sequence>
<feature type="transmembrane region" description="Helical" evidence="1">
    <location>
        <begin position="12"/>
        <end position="31"/>
    </location>
</feature>
<gene>
    <name evidence="2" type="ORF">M3I19_01970</name>
</gene>
<evidence type="ECO:0000256" key="1">
    <source>
        <dbReference type="SAM" id="Phobius"/>
    </source>
</evidence>
<reference evidence="2" key="1">
    <citation type="submission" date="2022-05" db="EMBL/GenBank/DDBJ databases">
        <title>Using nanopore sequencing to obtain complete genomes from saliva samples.</title>
        <authorList>
            <person name="Baker J.L."/>
        </authorList>
    </citation>
    <scope>NUCLEOTIDE SEQUENCE</scope>
    <source>
        <strain evidence="2">JCVI-JB-Lp32</strain>
    </source>
</reference>
<name>A0A9E7ANU5_9ACTN</name>
<protein>
    <recommendedName>
        <fullName evidence="4">EamA domain-containing protein</fullName>
    </recommendedName>
</protein>
<proteinExistence type="predicted"/>
<dbReference type="EMBL" id="CP097092">
    <property type="protein sequence ID" value="UQF78488.1"/>
    <property type="molecule type" value="Genomic_DNA"/>
</dbReference>
<accession>A0A9E7ANU5</accession>
<dbReference type="Proteomes" id="UP000831562">
    <property type="component" value="Chromosome"/>
</dbReference>
<dbReference type="AlphaFoldDB" id="A0A9E7ANU5"/>
<keyword evidence="1" id="KW-0812">Transmembrane</keyword>
<evidence type="ECO:0000313" key="3">
    <source>
        <dbReference type="Proteomes" id="UP000831562"/>
    </source>
</evidence>
<keyword evidence="1" id="KW-1133">Transmembrane helix</keyword>
<feature type="transmembrane region" description="Helical" evidence="1">
    <location>
        <begin position="37"/>
        <end position="55"/>
    </location>
</feature>
<evidence type="ECO:0008006" key="4">
    <source>
        <dbReference type="Google" id="ProtNLM"/>
    </source>
</evidence>
<organism evidence="2 3">
    <name type="scientific">Lancefieldella parvula</name>
    <dbReference type="NCBI Taxonomy" id="1382"/>
    <lineage>
        <taxon>Bacteria</taxon>
        <taxon>Bacillati</taxon>
        <taxon>Actinomycetota</taxon>
        <taxon>Coriobacteriia</taxon>
        <taxon>Coriobacteriales</taxon>
        <taxon>Atopobiaceae</taxon>
        <taxon>Lancefieldella</taxon>
    </lineage>
</organism>